<dbReference type="InterPro" id="IPR005644">
    <property type="entry name" value="NolW-like"/>
</dbReference>
<dbReference type="PRINTS" id="PR00811">
    <property type="entry name" value="BCTERIALGSPD"/>
</dbReference>
<dbReference type="GO" id="GO:0009306">
    <property type="term" value="P:protein secretion"/>
    <property type="evidence" value="ECO:0007669"/>
    <property type="project" value="InterPro"/>
</dbReference>
<comment type="caution">
    <text evidence="12">The sequence shown here is derived from an EMBL/GenBank/DDBJ whole genome shotgun (WGS) entry which is preliminary data.</text>
</comment>
<dbReference type="PANTHER" id="PTHR30604">
    <property type="entry name" value="PROTEIN TRANSPORT PROTEIN HOFQ"/>
    <property type="match status" value="1"/>
</dbReference>
<evidence type="ECO:0000256" key="7">
    <source>
        <dbReference type="ARBA" id="ARBA00023237"/>
    </source>
</evidence>
<dbReference type="Proteomes" id="UP000191094">
    <property type="component" value="Unassembled WGS sequence"/>
</dbReference>
<keyword evidence="6" id="KW-0472">Membrane</keyword>
<dbReference type="PANTHER" id="PTHR30604:SF1">
    <property type="entry name" value="DNA UTILIZATION PROTEIN HOFQ"/>
    <property type="match status" value="1"/>
</dbReference>
<dbReference type="Pfam" id="PF00263">
    <property type="entry name" value="Secretin"/>
    <property type="match status" value="1"/>
</dbReference>
<name>A0A1T0CC49_9GAMM</name>
<comment type="similarity">
    <text evidence="2">Belongs to the bacterial secretin family. PilQ subfamily.</text>
</comment>
<dbReference type="Pfam" id="PF03958">
    <property type="entry name" value="Secretin_N"/>
    <property type="match status" value="1"/>
</dbReference>
<keyword evidence="3 8" id="KW-0813">Transport</keyword>
<gene>
    <name evidence="12" type="ORF">B0682_08050</name>
</gene>
<sequence length="765" mass="82211">MSQAQRKSHKLLPKSMLFTSLMSLPLWASASNIVDVDTKSISDLVSVVTVTFDGAAVVPEAYKSNVDNRIVLNFSDSQSPLAGNQPVTGTGLVSSTTLASTEQNTHLFLDTIKASNYSSVVDGNKLILTINGMNTTDTMEMSSPILLSPQTPTPILETQTTTPATVIKTTSEPKQETMLVKINPLLVPPSKDGAGMISGQYSYDGLTAVNYTASEQGGNITIDLTNPAIPVDIQRQGDKLVVRMTGSTVPRNLLKRLNIGSSIITNIDAANRGQNGVITINTTGDFEYQAYQSGSQLNISLTPAQSVSQPTLEEKVYSGETLSMEFQDVEVRSVLDILAQFTEMNVIASDSVSGNITIRLINVPWDQALDIILKSKGLDKRTNGNVILVAPATELAEQERKELEAQQAVQTFAPLRTEYIRLSYATAQNIFKLISEGRGATSSNNPNHNNNLDNGSLLSPRGTVTVDERTNTLIVKDVSESIRNIRALIEKIDIPVKQVMIEARIVSATESFGREMGVKWGILSNGAATNRNLLVGSNLGTVNSLKNFTVESTTVGGKTINYPKYDVSISDNLNVDLGVGSAAGRIAFGLLSMSDLLLDLELSAMQADGRGEVISTPKVLTSDKQKASIVSGTQIPYQEASASGATSTSFKEAALSMEVTPNITPEGKIGLQLVINNDAPRQLATGEYAIDKNSINTNVVVDDGQTMVLGGVFRNTLSNAEDKVPFLGDLPYVGNLFKRKARSNNKEELLIFVTPKLINSGELIQ</sequence>
<evidence type="ECO:0000256" key="9">
    <source>
        <dbReference type="SAM" id="MobiDB-lite"/>
    </source>
</evidence>
<evidence type="ECO:0000256" key="5">
    <source>
        <dbReference type="ARBA" id="ARBA00022927"/>
    </source>
</evidence>
<feature type="signal peptide" evidence="10">
    <location>
        <begin position="1"/>
        <end position="30"/>
    </location>
</feature>
<evidence type="ECO:0000259" key="11">
    <source>
        <dbReference type="SMART" id="SM00965"/>
    </source>
</evidence>
<evidence type="ECO:0000256" key="3">
    <source>
        <dbReference type="ARBA" id="ARBA00022448"/>
    </source>
</evidence>
<evidence type="ECO:0000256" key="8">
    <source>
        <dbReference type="RuleBase" id="RU004004"/>
    </source>
</evidence>
<evidence type="ECO:0000256" key="1">
    <source>
        <dbReference type="ARBA" id="ARBA00004442"/>
    </source>
</evidence>
<dbReference type="Pfam" id="PF11741">
    <property type="entry name" value="AMIN"/>
    <property type="match status" value="1"/>
</dbReference>
<dbReference type="PROSITE" id="PS00875">
    <property type="entry name" value="T2SP_D"/>
    <property type="match status" value="1"/>
</dbReference>
<dbReference type="InterPro" id="IPR013355">
    <property type="entry name" value="Pilus_4_PilQ"/>
</dbReference>
<dbReference type="AlphaFoldDB" id="A0A1T0CC49"/>
<dbReference type="OrthoDB" id="9779724at2"/>
<feature type="chain" id="PRO_5012413672" evidence="10">
    <location>
        <begin position="31"/>
        <end position="765"/>
    </location>
</feature>
<dbReference type="Pfam" id="PF07660">
    <property type="entry name" value="STN"/>
    <property type="match status" value="1"/>
</dbReference>
<evidence type="ECO:0000256" key="4">
    <source>
        <dbReference type="ARBA" id="ARBA00022729"/>
    </source>
</evidence>
<organism evidence="12 13">
    <name type="scientific">Lwoffella lincolnii</name>
    <dbReference type="NCBI Taxonomy" id="90241"/>
    <lineage>
        <taxon>Bacteria</taxon>
        <taxon>Pseudomonadati</taxon>
        <taxon>Pseudomonadota</taxon>
        <taxon>Gammaproteobacteria</taxon>
        <taxon>Moraxellales</taxon>
        <taxon>Moraxellaceae</taxon>
        <taxon>Lwoffella</taxon>
    </lineage>
</organism>
<keyword evidence="4 10" id="KW-0732">Signal</keyword>
<dbReference type="STRING" id="90241.B0682_08050"/>
<dbReference type="InterPro" id="IPR011662">
    <property type="entry name" value="Secretin/TonB_short_N"/>
</dbReference>
<dbReference type="GO" id="GO:0009279">
    <property type="term" value="C:cell outer membrane"/>
    <property type="evidence" value="ECO:0007669"/>
    <property type="project" value="UniProtKB-SubCell"/>
</dbReference>
<accession>A0A1T0CC49</accession>
<dbReference type="NCBIfam" id="TIGR02515">
    <property type="entry name" value="IV_pilus_PilQ"/>
    <property type="match status" value="1"/>
</dbReference>
<dbReference type="Gene3D" id="3.30.1370.130">
    <property type="match status" value="1"/>
</dbReference>
<keyword evidence="5" id="KW-0653">Protein transport</keyword>
<proteinExistence type="inferred from homology"/>
<evidence type="ECO:0000256" key="2">
    <source>
        <dbReference type="ARBA" id="ARBA00006304"/>
    </source>
</evidence>
<evidence type="ECO:0000256" key="10">
    <source>
        <dbReference type="SAM" id="SignalP"/>
    </source>
</evidence>
<comment type="subcellular location">
    <subcellularLocation>
        <location evidence="1 8">Cell outer membrane</location>
    </subcellularLocation>
</comment>
<dbReference type="Gene3D" id="2.60.40.3470">
    <property type="match status" value="1"/>
</dbReference>
<dbReference type="InterPro" id="IPR051808">
    <property type="entry name" value="Type_IV_pilus_biogenesis"/>
</dbReference>
<dbReference type="InterPro" id="IPR001775">
    <property type="entry name" value="GspD/PilQ"/>
</dbReference>
<dbReference type="InterPro" id="IPR004845">
    <property type="entry name" value="T2SS_GspD_CS"/>
</dbReference>
<feature type="compositionally biased region" description="Low complexity" evidence="9">
    <location>
        <begin position="442"/>
        <end position="459"/>
    </location>
</feature>
<protein>
    <submittedName>
        <fullName evidence="12">Pilus assembly protein PilQ</fullName>
    </submittedName>
</protein>
<reference evidence="12 13" key="1">
    <citation type="submission" date="2017-02" db="EMBL/GenBank/DDBJ databases">
        <title>Draft genome sequence of Moraxella lincolnii CCUG 9405T type strain.</title>
        <authorList>
            <person name="Salva-Serra F."/>
            <person name="Engstrom-Jakobsson H."/>
            <person name="Thorell K."/>
            <person name="Jaen-Luchoro D."/>
            <person name="Gonzales-Siles L."/>
            <person name="Karlsson R."/>
            <person name="Yazdan S."/>
            <person name="Boulund F."/>
            <person name="Johnning A."/>
            <person name="Engstrand L."/>
            <person name="Kristiansson E."/>
            <person name="Moore E."/>
        </authorList>
    </citation>
    <scope>NUCLEOTIDE SEQUENCE [LARGE SCALE GENOMIC DNA]</scope>
    <source>
        <strain evidence="12 13">CCUG 9405</strain>
    </source>
</reference>
<dbReference type="InterPro" id="IPR004846">
    <property type="entry name" value="T2SS/T3SS_dom"/>
</dbReference>
<keyword evidence="7" id="KW-0998">Cell outer membrane</keyword>
<dbReference type="EMBL" id="MUYT01000012">
    <property type="protein sequence ID" value="OOS19904.1"/>
    <property type="molecule type" value="Genomic_DNA"/>
</dbReference>
<feature type="domain" description="Secretin/TonB short N-terminal" evidence="11">
    <location>
        <begin position="344"/>
        <end position="392"/>
    </location>
</feature>
<dbReference type="InterPro" id="IPR038591">
    <property type="entry name" value="NolW-like_sf"/>
</dbReference>
<evidence type="ECO:0000313" key="12">
    <source>
        <dbReference type="EMBL" id="OOS19904.1"/>
    </source>
</evidence>
<dbReference type="SMART" id="SM00965">
    <property type="entry name" value="STN"/>
    <property type="match status" value="1"/>
</dbReference>
<feature type="region of interest" description="Disordered" evidence="9">
    <location>
        <begin position="439"/>
        <end position="461"/>
    </location>
</feature>
<dbReference type="RefSeq" id="WP_078308144.1">
    <property type="nucleotide sequence ID" value="NZ_CP147511.1"/>
</dbReference>
<evidence type="ECO:0000313" key="13">
    <source>
        <dbReference type="Proteomes" id="UP000191094"/>
    </source>
</evidence>
<dbReference type="InterPro" id="IPR021731">
    <property type="entry name" value="AMIN_dom"/>
</dbReference>
<dbReference type="Gene3D" id="3.30.1370.120">
    <property type="match status" value="1"/>
</dbReference>
<evidence type="ECO:0000256" key="6">
    <source>
        <dbReference type="ARBA" id="ARBA00023136"/>
    </source>
</evidence>
<keyword evidence="13" id="KW-1185">Reference proteome</keyword>